<keyword evidence="4" id="KW-1185">Reference proteome</keyword>
<dbReference type="InterPro" id="IPR024623">
    <property type="entry name" value="YtxH"/>
</dbReference>
<keyword evidence="2" id="KW-0472">Membrane</keyword>
<keyword evidence="2" id="KW-1133">Transmembrane helix</keyword>
<dbReference type="OrthoDB" id="2859867at2"/>
<protein>
    <recommendedName>
        <fullName evidence="5">YtxH domain-containing protein</fullName>
    </recommendedName>
</protein>
<name>A0A3Q9QWW7_9BACI</name>
<dbReference type="KEGG" id="nmk:CHR53_21485"/>
<feature type="compositionally biased region" description="Basic and acidic residues" evidence="1">
    <location>
        <begin position="127"/>
        <end position="141"/>
    </location>
</feature>
<evidence type="ECO:0000256" key="1">
    <source>
        <dbReference type="SAM" id="MobiDB-lite"/>
    </source>
</evidence>
<evidence type="ECO:0000313" key="3">
    <source>
        <dbReference type="EMBL" id="AZU63635.1"/>
    </source>
</evidence>
<feature type="transmembrane region" description="Helical" evidence="2">
    <location>
        <begin position="20"/>
        <end position="42"/>
    </location>
</feature>
<reference evidence="3 4" key="1">
    <citation type="submission" date="2017-07" db="EMBL/GenBank/DDBJ databases">
        <title>The complete genome sequence of Bacillus mesonae strain H20-5, an efficient strain improving plant abiotic stress resistance.</title>
        <authorList>
            <person name="Kim S.Y."/>
            <person name="Song H."/>
            <person name="Sang M.K."/>
            <person name="Weon H.-Y."/>
            <person name="Song J."/>
        </authorList>
    </citation>
    <scope>NUCLEOTIDE SEQUENCE [LARGE SCALE GENOMIC DNA]</scope>
    <source>
        <strain evidence="3 4">H20-5</strain>
    </source>
</reference>
<dbReference type="InterPro" id="IPR052928">
    <property type="entry name" value="Desiccation-related_membrane"/>
</dbReference>
<keyword evidence="2" id="KW-0812">Transmembrane</keyword>
<dbReference type="AlphaFoldDB" id="A0A3Q9QWW7"/>
<organism evidence="3 4">
    <name type="scientific">Neobacillus mesonae</name>
    <dbReference type="NCBI Taxonomy" id="1193713"/>
    <lineage>
        <taxon>Bacteria</taxon>
        <taxon>Bacillati</taxon>
        <taxon>Bacillota</taxon>
        <taxon>Bacilli</taxon>
        <taxon>Bacillales</taxon>
        <taxon>Bacillaceae</taxon>
        <taxon>Neobacillus</taxon>
    </lineage>
</organism>
<dbReference type="Proteomes" id="UP000282892">
    <property type="component" value="Chromosome"/>
</dbReference>
<evidence type="ECO:0000313" key="4">
    <source>
        <dbReference type="Proteomes" id="UP000282892"/>
    </source>
</evidence>
<sequence length="162" mass="17209">MSNRDYESRESNQGRNEGSAGSFLLGAIVGGVVGAAAALLFAPNNGKQLRNSLGSNASSIMSKTGQLGETVKTKSNEFAAKTSSLSQGLVQQSSELINKVKGKTAGSDETGKETETNYISIGGSENPKSKREDKSTATDDQIRKKLEEAQMAFDEEENKIKL</sequence>
<evidence type="ECO:0008006" key="5">
    <source>
        <dbReference type="Google" id="ProtNLM"/>
    </source>
</evidence>
<accession>A0A3Q9QWW7</accession>
<dbReference type="RefSeq" id="WP_066386106.1">
    <property type="nucleotide sequence ID" value="NZ_CP022572.1"/>
</dbReference>
<dbReference type="STRING" id="1193713.GCA_001636315_01178"/>
<proteinExistence type="predicted"/>
<feature type="region of interest" description="Disordered" evidence="1">
    <location>
        <begin position="101"/>
        <end position="141"/>
    </location>
</feature>
<dbReference type="Pfam" id="PF12732">
    <property type="entry name" value="YtxH"/>
    <property type="match status" value="1"/>
</dbReference>
<evidence type="ECO:0000256" key="2">
    <source>
        <dbReference type="SAM" id="Phobius"/>
    </source>
</evidence>
<dbReference type="PANTHER" id="PTHR35792:SF1">
    <property type="entry name" value="SLL0268 PROTEIN"/>
    <property type="match status" value="1"/>
</dbReference>
<gene>
    <name evidence="3" type="ORF">CHR53_21485</name>
</gene>
<dbReference type="PANTHER" id="PTHR35792">
    <property type="entry name" value="GENERAL STRESS PROTEIN"/>
    <property type="match status" value="1"/>
</dbReference>
<dbReference type="EMBL" id="CP022572">
    <property type="protein sequence ID" value="AZU63635.1"/>
    <property type="molecule type" value="Genomic_DNA"/>
</dbReference>